<evidence type="ECO:0000256" key="1">
    <source>
        <dbReference type="SAM" id="Phobius"/>
    </source>
</evidence>
<dbReference type="Pfam" id="PF07963">
    <property type="entry name" value="N_methyl"/>
    <property type="match status" value="1"/>
</dbReference>
<dbReference type="Proteomes" id="UP000202440">
    <property type="component" value="Chromosome"/>
</dbReference>
<dbReference type="InterPro" id="IPR012902">
    <property type="entry name" value="N_methyl_site"/>
</dbReference>
<dbReference type="Gene3D" id="3.30.700.10">
    <property type="entry name" value="Glycoprotein, Type 4 Pilin"/>
    <property type="match status" value="1"/>
</dbReference>
<keyword evidence="1" id="KW-0812">Transmembrane</keyword>
<evidence type="ECO:0000313" key="3">
    <source>
        <dbReference type="Proteomes" id="UP000202440"/>
    </source>
</evidence>
<dbReference type="EMBL" id="CP022530">
    <property type="protein sequence ID" value="ASP39047.1"/>
    <property type="molecule type" value="Genomic_DNA"/>
</dbReference>
<organism evidence="2 3">
    <name type="scientific">Bacterioplanes sanyensis</name>
    <dbReference type="NCBI Taxonomy" id="1249553"/>
    <lineage>
        <taxon>Bacteria</taxon>
        <taxon>Pseudomonadati</taxon>
        <taxon>Pseudomonadota</taxon>
        <taxon>Gammaproteobacteria</taxon>
        <taxon>Oceanospirillales</taxon>
        <taxon>Oceanospirillaceae</taxon>
        <taxon>Bacterioplanes</taxon>
    </lineage>
</organism>
<dbReference type="InterPro" id="IPR045584">
    <property type="entry name" value="Pilin-like"/>
</dbReference>
<reference evidence="2 3" key="1">
    <citation type="submission" date="2017-07" db="EMBL/GenBank/DDBJ databases">
        <title>Annotated genome sequence of Bacterioplanes sanyensis isolated from Red Sea.</title>
        <authorList>
            <person name="Rehman Z.U."/>
        </authorList>
    </citation>
    <scope>NUCLEOTIDE SEQUENCE [LARGE SCALE GENOMIC DNA]</scope>
    <source>
        <strain evidence="2 3">NV9</strain>
    </source>
</reference>
<dbReference type="AlphaFoldDB" id="A0A222FJ24"/>
<dbReference type="KEGG" id="bsan:CHH28_10315"/>
<dbReference type="SUPFAM" id="SSF54523">
    <property type="entry name" value="Pili subunits"/>
    <property type="match status" value="1"/>
</dbReference>
<gene>
    <name evidence="2" type="ORF">CHH28_10315</name>
</gene>
<sequence>MMSKQPSTDGFTLIELIVVVVVLGVLAAFVVPRFMDAEREARVAVIEQVAGAMAATSALFHAQALIEGVEDGNVALNGQSIPIEGGYLEGFWNGAWRYVLDIGRTISFTPVGSECTANDLCGVGRQRPAAYVSGLRSNADRLVMIWPQGYRLADDCFAYYFNPDDGLPPQIGSITAGC</sequence>
<keyword evidence="1" id="KW-0472">Membrane</keyword>
<feature type="transmembrane region" description="Helical" evidence="1">
    <location>
        <begin position="12"/>
        <end position="32"/>
    </location>
</feature>
<dbReference type="NCBIfam" id="TIGR02532">
    <property type="entry name" value="IV_pilin_GFxxxE"/>
    <property type="match status" value="1"/>
</dbReference>
<accession>A0A222FJ24</accession>
<proteinExistence type="predicted"/>
<keyword evidence="3" id="KW-1185">Reference proteome</keyword>
<evidence type="ECO:0008006" key="4">
    <source>
        <dbReference type="Google" id="ProtNLM"/>
    </source>
</evidence>
<keyword evidence="1" id="KW-1133">Transmembrane helix</keyword>
<evidence type="ECO:0000313" key="2">
    <source>
        <dbReference type="EMBL" id="ASP39047.1"/>
    </source>
</evidence>
<name>A0A222FJ24_9GAMM</name>
<protein>
    <recommendedName>
        <fullName evidence="4">Prepilin-type cleavage/methylation domain-containing protein</fullName>
    </recommendedName>
</protein>